<dbReference type="PROSITE" id="PS50011">
    <property type="entry name" value="PROTEIN_KINASE_DOM"/>
    <property type="match status" value="1"/>
</dbReference>
<dbReference type="SMART" id="SM00220">
    <property type="entry name" value="S_TKc"/>
    <property type="match status" value="1"/>
</dbReference>
<keyword evidence="3" id="KW-0808">Transferase</keyword>
<feature type="compositionally biased region" description="Polar residues" evidence="9">
    <location>
        <begin position="723"/>
        <end position="742"/>
    </location>
</feature>
<evidence type="ECO:0000313" key="11">
    <source>
        <dbReference type="EMBL" id="KAK2712852.1"/>
    </source>
</evidence>
<feature type="compositionally biased region" description="Polar residues" evidence="9">
    <location>
        <begin position="829"/>
        <end position="841"/>
    </location>
</feature>
<evidence type="ECO:0000256" key="7">
    <source>
        <dbReference type="PROSITE-ProRule" id="PRU10141"/>
    </source>
</evidence>
<dbReference type="EMBL" id="JAVRJZ010000015">
    <property type="protein sequence ID" value="KAK2712852.1"/>
    <property type="molecule type" value="Genomic_DNA"/>
</dbReference>
<dbReference type="InterPro" id="IPR051585">
    <property type="entry name" value="STE20_Ser/Thr_Kinases"/>
</dbReference>
<keyword evidence="8" id="KW-0175">Coiled coil</keyword>
<feature type="compositionally biased region" description="Low complexity" evidence="9">
    <location>
        <begin position="340"/>
        <end position="351"/>
    </location>
</feature>
<dbReference type="FunFam" id="1.10.510.10:FF:001298">
    <property type="entry name" value="STE20-like kinase"/>
    <property type="match status" value="1"/>
</dbReference>
<dbReference type="CDD" id="cd06611">
    <property type="entry name" value="STKc_SLK_like"/>
    <property type="match status" value="1"/>
</dbReference>
<evidence type="ECO:0000256" key="8">
    <source>
        <dbReference type="SAM" id="Coils"/>
    </source>
</evidence>
<dbReference type="InterPro" id="IPR011009">
    <property type="entry name" value="Kinase-like_dom_sf"/>
</dbReference>
<feature type="compositionally biased region" description="Low complexity" evidence="9">
    <location>
        <begin position="1330"/>
        <end position="1347"/>
    </location>
</feature>
<dbReference type="InterPro" id="IPR008271">
    <property type="entry name" value="Ser/Thr_kinase_AS"/>
</dbReference>
<keyword evidence="6 7" id="KW-0067">ATP-binding</keyword>
<keyword evidence="4 7" id="KW-0547">Nucleotide-binding</keyword>
<evidence type="ECO:0000313" key="12">
    <source>
        <dbReference type="Proteomes" id="UP001187531"/>
    </source>
</evidence>
<sequence length="1347" mass="154064">MSFFSRKVKQVFNFGVGNEVKRKKVYNNVNSTVNPDEIWEKIGELGDGAFGKVYKAQHRETKALAAAKICKLESDNELNDFMVEIDILTECKHPNVVGLYEAYFYENDLWMLIEYCDGGALDSIMVDLGKGLTEPQIAYVCGNICKGLEYLHKSMVIHRDLKAGNVLLTTDGGVKLADFGVSAKNKSTLQKRDTFIGTPYWMAPELVMCETFRDNPYDYKVDIWSLGITLIELAQTEPPYHNFTPMRVLLKIQKSEPSTLDNPKKWSKDFNDFIAKCLVKDPTHRWTAAELQKHPFISCTLDSKPIRELIAEYKAEIVEEILEDEQDRRTSEHVDDDTLSVRSEPSEVEIPVPSPPTEELNKNKRSSEIVGDRRPSAGEPTGRPKSYHESERKKGPAPLPPVLQKTPSKDVITETPQKNIVDESVSNEQNMPPIVPNINLDVTRDESGVDKSEPIVSVEAKLTGENNNIQDNTNADAKNDLINEEAKINNKIGESDIVYAVADVIDEAKETSAIKLIVKDDSLGQSDLPDGSTVLTVIDRVGLDALPTEVMLGYEPSESSTDDFIDYDRKTENSTIIKVISIDSTNKPHEKNDFISTTIEINPEIVNLADSQVEILSNSVKDCGNDIDNAQISVIAVNTVDDDDKINGIETRSDISNFSNISCERESVGSAADSKIEEARIENEVTVVTLADSTVEATDTDAVQHIHEETRENKNEDKLHNEVPTNNATVSVVTEDNATVSVGTKKELEQKNSGHSLSERDSNEVVVIISGNTVLINGMENVNGVAKDECRQDIPSSSSRSDSFDSDKNKPRSSLVRRTSTKSDGEISSCLSAGSDSSRLSLHQGEDENVVLRSKDSLFTPEQRQPPVRKGSDASQAAEEEKRRLRKTRRRTRKFVIDGVAVTTTTSQVIYTDEAGTKVHDELFLRKQELREFKMLQKIEQKQMQDLEAHSLILRAQQEKKFEQEKNQILRHYDLELDIMLKAQKAQMEREEQLHEASLKAQSKQIRINQEKELKMFREGIKQEIKLAKQEAELLPKDQRKRSFQQKKEMMEIEHAEREDQFIHRLHEDHDACLTRLTELHRKNVAEKERRFLIEKQALLRQREATLWDLEERHMKDRHQLIKRQKKEEFLMKRQQMIVRHEKELDQIKRMNQRKEEELVKQQLVEKRAVPKRIRAEMKARELMFRESMRISVFGTADSPETERERLRKFQENERKRYKAEEMRIDNKHRRQLEELRANNDAILKDQENFQNEKRKILSENETTRIRQLDDQYQTELKEWKSTCIPRKQKLEEKFATELLDQEQFYAPYVTSSIPLLTPADLDITPSPTISKTSLSERSISSISSNS</sequence>
<evidence type="ECO:0000256" key="2">
    <source>
        <dbReference type="ARBA" id="ARBA00022553"/>
    </source>
</evidence>
<feature type="coiled-coil region" evidence="8">
    <location>
        <begin position="1138"/>
        <end position="1165"/>
    </location>
</feature>
<keyword evidence="12" id="KW-1185">Reference proteome</keyword>
<name>A0AA88HZJ1_ARTSF</name>
<dbReference type="GO" id="GO:0005524">
    <property type="term" value="F:ATP binding"/>
    <property type="evidence" value="ECO:0007669"/>
    <property type="project" value="UniProtKB-UniRule"/>
</dbReference>
<feature type="compositionally biased region" description="Basic and acidic residues" evidence="9">
    <location>
        <begin position="710"/>
        <end position="721"/>
    </location>
</feature>
<dbReference type="Proteomes" id="UP001187531">
    <property type="component" value="Unassembled WGS sequence"/>
</dbReference>
<keyword evidence="2" id="KW-0597">Phosphoprotein</keyword>
<feature type="binding site" evidence="7">
    <location>
        <position position="68"/>
    </location>
    <ligand>
        <name>ATP</name>
        <dbReference type="ChEBI" id="CHEBI:30616"/>
    </ligand>
</feature>
<dbReference type="GO" id="GO:0004674">
    <property type="term" value="F:protein serine/threonine kinase activity"/>
    <property type="evidence" value="ECO:0007669"/>
    <property type="project" value="UniProtKB-KW"/>
</dbReference>
<comment type="caution">
    <text evidence="11">The sequence shown here is derived from an EMBL/GenBank/DDBJ whole genome shotgun (WGS) entry which is preliminary data.</text>
</comment>
<dbReference type="Gene3D" id="3.30.200.20">
    <property type="entry name" value="Phosphorylase Kinase, domain 1"/>
    <property type="match status" value="1"/>
</dbReference>
<keyword evidence="5" id="KW-0418">Kinase</keyword>
<evidence type="ECO:0000256" key="5">
    <source>
        <dbReference type="ARBA" id="ARBA00022777"/>
    </source>
</evidence>
<feature type="region of interest" description="Disordered" evidence="9">
    <location>
        <begin position="1327"/>
        <end position="1347"/>
    </location>
</feature>
<feature type="region of interest" description="Disordered" evidence="9">
    <location>
        <begin position="324"/>
        <end position="410"/>
    </location>
</feature>
<evidence type="ECO:0000256" key="9">
    <source>
        <dbReference type="SAM" id="MobiDB-lite"/>
    </source>
</evidence>
<evidence type="ECO:0000256" key="1">
    <source>
        <dbReference type="ARBA" id="ARBA00022527"/>
    </source>
</evidence>
<dbReference type="InterPro" id="IPR022165">
    <property type="entry name" value="PKK"/>
</dbReference>
<evidence type="ECO:0000256" key="6">
    <source>
        <dbReference type="ARBA" id="ARBA00022840"/>
    </source>
</evidence>
<dbReference type="InterPro" id="IPR000719">
    <property type="entry name" value="Prot_kinase_dom"/>
</dbReference>
<keyword evidence="1" id="KW-0723">Serine/threonine-protein kinase</keyword>
<feature type="region of interest" description="Disordered" evidence="9">
    <location>
        <begin position="710"/>
        <end position="760"/>
    </location>
</feature>
<dbReference type="Pfam" id="PF12474">
    <property type="entry name" value="PKK"/>
    <property type="match status" value="2"/>
</dbReference>
<feature type="domain" description="Protein kinase" evidence="10">
    <location>
        <begin position="39"/>
        <end position="297"/>
    </location>
</feature>
<gene>
    <name evidence="11" type="ORF">QYM36_011523</name>
</gene>
<protein>
    <recommendedName>
        <fullName evidence="10">Protein kinase domain-containing protein</fullName>
    </recommendedName>
</protein>
<accession>A0AA88HZJ1</accession>
<feature type="region of interest" description="Disordered" evidence="9">
    <location>
        <begin position="787"/>
        <end position="887"/>
    </location>
</feature>
<dbReference type="FunFam" id="3.30.200.20:FF:000353">
    <property type="entry name" value="Sterile20-like kinase, isoform B"/>
    <property type="match status" value="1"/>
</dbReference>
<evidence type="ECO:0000256" key="3">
    <source>
        <dbReference type="ARBA" id="ARBA00022679"/>
    </source>
</evidence>
<reference evidence="11" key="1">
    <citation type="submission" date="2023-07" db="EMBL/GenBank/DDBJ databases">
        <title>Chromosome-level genome assembly of Artemia franciscana.</title>
        <authorList>
            <person name="Jo E."/>
        </authorList>
    </citation>
    <scope>NUCLEOTIDE SEQUENCE</scope>
    <source>
        <tissue evidence="11">Whole body</tissue>
    </source>
</reference>
<proteinExistence type="predicted"/>
<evidence type="ECO:0000259" key="10">
    <source>
        <dbReference type="PROSITE" id="PS50011"/>
    </source>
</evidence>
<feature type="compositionally biased region" description="Basic and acidic residues" evidence="9">
    <location>
        <begin position="744"/>
        <end position="760"/>
    </location>
</feature>
<organism evidence="11 12">
    <name type="scientific">Artemia franciscana</name>
    <name type="common">Brine shrimp</name>
    <name type="synonym">Artemia sanfranciscana</name>
    <dbReference type="NCBI Taxonomy" id="6661"/>
    <lineage>
        <taxon>Eukaryota</taxon>
        <taxon>Metazoa</taxon>
        <taxon>Ecdysozoa</taxon>
        <taxon>Arthropoda</taxon>
        <taxon>Crustacea</taxon>
        <taxon>Branchiopoda</taxon>
        <taxon>Anostraca</taxon>
        <taxon>Artemiidae</taxon>
        <taxon>Artemia</taxon>
    </lineage>
</organism>
<dbReference type="PROSITE" id="PS00108">
    <property type="entry name" value="PROTEIN_KINASE_ST"/>
    <property type="match status" value="1"/>
</dbReference>
<dbReference type="Pfam" id="PF00069">
    <property type="entry name" value="Pkinase"/>
    <property type="match status" value="1"/>
</dbReference>
<dbReference type="SUPFAM" id="SSF56112">
    <property type="entry name" value="Protein kinase-like (PK-like)"/>
    <property type="match status" value="1"/>
</dbReference>
<dbReference type="Gene3D" id="1.10.510.10">
    <property type="entry name" value="Transferase(Phosphotransferase) domain 1"/>
    <property type="match status" value="1"/>
</dbReference>
<dbReference type="PROSITE" id="PS00107">
    <property type="entry name" value="PROTEIN_KINASE_ATP"/>
    <property type="match status" value="1"/>
</dbReference>
<dbReference type="PANTHER" id="PTHR46538:SF3">
    <property type="entry name" value="PROTEIN KINASE DOMAIN-CONTAINING PROTEIN"/>
    <property type="match status" value="1"/>
</dbReference>
<feature type="compositionally biased region" description="Basic and acidic residues" evidence="9">
    <location>
        <begin position="359"/>
        <end position="376"/>
    </location>
</feature>
<dbReference type="InterPro" id="IPR017441">
    <property type="entry name" value="Protein_kinase_ATP_BS"/>
</dbReference>
<evidence type="ECO:0000256" key="4">
    <source>
        <dbReference type="ARBA" id="ARBA00022741"/>
    </source>
</evidence>
<dbReference type="PANTHER" id="PTHR46538">
    <property type="entry name" value="PROTEIN KINASE DOMAIN-CONTAINING PROTEIN"/>
    <property type="match status" value="1"/>
</dbReference>